<organism evidence="4 5">
    <name type="scientific">Pseudoalteromonas spongiae</name>
    <dbReference type="NCBI Taxonomy" id="298657"/>
    <lineage>
        <taxon>Bacteria</taxon>
        <taxon>Pseudomonadati</taxon>
        <taxon>Pseudomonadota</taxon>
        <taxon>Gammaproteobacteria</taxon>
        <taxon>Alteromonadales</taxon>
        <taxon>Pseudoalteromonadaceae</taxon>
        <taxon>Pseudoalteromonas</taxon>
    </lineage>
</organism>
<dbReference type="SUPFAM" id="SSF55073">
    <property type="entry name" value="Nucleotide cyclase"/>
    <property type="match status" value="1"/>
</dbReference>
<dbReference type="InterPro" id="IPR043128">
    <property type="entry name" value="Rev_trsase/Diguanyl_cyclase"/>
</dbReference>
<protein>
    <recommendedName>
        <fullName evidence="1">diguanylate cyclase</fullName>
        <ecNumber evidence="1">2.7.7.65</ecNumber>
    </recommendedName>
</protein>
<evidence type="ECO:0000313" key="4">
    <source>
        <dbReference type="EMBL" id="MEI4550790.1"/>
    </source>
</evidence>
<evidence type="ECO:0000313" key="5">
    <source>
        <dbReference type="Proteomes" id="UP001382455"/>
    </source>
</evidence>
<reference evidence="4 5" key="1">
    <citation type="submission" date="2023-12" db="EMBL/GenBank/DDBJ databases">
        <title>Friends and Foes: Symbiotic and Algicidal bacterial influence on Karenia brevis blooms.</title>
        <authorList>
            <person name="Fei C."/>
            <person name="Mohamed A.R."/>
            <person name="Booker A."/>
            <person name="Arshad M."/>
            <person name="Klass S."/>
            <person name="Ahn S."/>
            <person name="Gilbert P.M."/>
            <person name="Heil C.A."/>
            <person name="Martinez J.M."/>
            <person name="Amin S.A."/>
        </authorList>
    </citation>
    <scope>NUCLEOTIDE SEQUENCE [LARGE SCALE GENOMIC DNA]</scope>
    <source>
        <strain evidence="4 5">CE15</strain>
    </source>
</reference>
<evidence type="ECO:0000259" key="3">
    <source>
        <dbReference type="PROSITE" id="PS50887"/>
    </source>
</evidence>
<sequence length="343" mass="38841">MEFRLKNTLSHSAECLRKAVPLMVKYNIAVTPANYALWYSYVSGNHPKLNQKLDSALRTFGTCPPALSRDLFEEFLSDKDLELFDSVAEDINAVVAEVEKNVGQTLNSANDFSEVLSSCNQELSDFSKEDASERDILELVNKLSEESKSMQHTTERFQQQLRAAYQEISKLRSELNESKRAASKDGLTGLNNRKSFDEDLDLLCNSHHSVLKLYLTIVDIDNFKQFNDDFGHQKGDLVLKVVAERLKKHADELNAAYRYGGEEFCILSQFKDKRSAVNYLEKIRVDIERLALKDNKTGKSLRSISASFGVAEFDGESCEMFIERADKALYKAKESGRNCIIVA</sequence>
<gene>
    <name evidence="4" type="ORF">WAE96_14060</name>
</gene>
<keyword evidence="4" id="KW-0808">Transferase</keyword>
<dbReference type="PANTHER" id="PTHR45138:SF2">
    <property type="entry name" value="DIGUANYLATE CYCLASE VDCA"/>
    <property type="match status" value="1"/>
</dbReference>
<evidence type="ECO:0000256" key="2">
    <source>
        <dbReference type="SAM" id="Coils"/>
    </source>
</evidence>
<dbReference type="Gene3D" id="3.30.70.270">
    <property type="match status" value="1"/>
</dbReference>
<feature type="coiled-coil region" evidence="2">
    <location>
        <begin position="154"/>
        <end position="181"/>
    </location>
</feature>
<dbReference type="EC" id="2.7.7.65" evidence="1"/>
<dbReference type="Proteomes" id="UP001382455">
    <property type="component" value="Unassembled WGS sequence"/>
</dbReference>
<dbReference type="NCBIfam" id="TIGR00254">
    <property type="entry name" value="GGDEF"/>
    <property type="match status" value="1"/>
</dbReference>
<dbReference type="Pfam" id="PF00990">
    <property type="entry name" value="GGDEF"/>
    <property type="match status" value="1"/>
</dbReference>
<dbReference type="InterPro" id="IPR050469">
    <property type="entry name" value="Diguanylate_Cyclase"/>
</dbReference>
<keyword evidence="5" id="KW-1185">Reference proteome</keyword>
<dbReference type="SMART" id="SM00267">
    <property type="entry name" value="GGDEF"/>
    <property type="match status" value="1"/>
</dbReference>
<proteinExistence type="predicted"/>
<evidence type="ECO:0000256" key="1">
    <source>
        <dbReference type="ARBA" id="ARBA00012528"/>
    </source>
</evidence>
<dbReference type="PROSITE" id="PS50887">
    <property type="entry name" value="GGDEF"/>
    <property type="match status" value="1"/>
</dbReference>
<dbReference type="Gene3D" id="1.20.1480.30">
    <property type="entry name" value="Designed four-helix bundle protein"/>
    <property type="match status" value="1"/>
</dbReference>
<keyword evidence="2" id="KW-0175">Coiled coil</keyword>
<dbReference type="GO" id="GO:0052621">
    <property type="term" value="F:diguanylate cyclase activity"/>
    <property type="evidence" value="ECO:0007669"/>
    <property type="project" value="UniProtKB-EC"/>
</dbReference>
<dbReference type="RefSeq" id="WP_105173059.1">
    <property type="nucleotide sequence ID" value="NZ_JBAWKS010000001.1"/>
</dbReference>
<feature type="domain" description="GGDEF" evidence="3">
    <location>
        <begin position="211"/>
        <end position="343"/>
    </location>
</feature>
<comment type="caution">
    <text evidence="4">The sequence shown here is derived from an EMBL/GenBank/DDBJ whole genome shotgun (WGS) entry which is preliminary data.</text>
</comment>
<dbReference type="PANTHER" id="PTHR45138">
    <property type="entry name" value="REGULATORY COMPONENTS OF SENSORY TRANSDUCTION SYSTEM"/>
    <property type="match status" value="1"/>
</dbReference>
<keyword evidence="4" id="KW-0548">Nucleotidyltransferase</keyword>
<dbReference type="InterPro" id="IPR029787">
    <property type="entry name" value="Nucleotide_cyclase"/>
</dbReference>
<dbReference type="EMBL" id="JBAWKS010000001">
    <property type="protein sequence ID" value="MEI4550790.1"/>
    <property type="molecule type" value="Genomic_DNA"/>
</dbReference>
<dbReference type="CDD" id="cd01949">
    <property type="entry name" value="GGDEF"/>
    <property type="match status" value="1"/>
</dbReference>
<dbReference type="InterPro" id="IPR000160">
    <property type="entry name" value="GGDEF_dom"/>
</dbReference>
<accession>A0ABU8EUZ7</accession>
<name>A0ABU8EUZ7_9GAMM</name>